<keyword evidence="2" id="KW-1185">Reference proteome</keyword>
<dbReference type="EMBL" id="LWQS01000011">
    <property type="protein sequence ID" value="OAN49745.1"/>
    <property type="molecule type" value="Genomic_DNA"/>
</dbReference>
<dbReference type="AlphaFoldDB" id="A0A178MNS1"/>
<evidence type="ECO:0008006" key="3">
    <source>
        <dbReference type="Google" id="ProtNLM"/>
    </source>
</evidence>
<gene>
    <name evidence="1" type="ORF">A6A03_06720</name>
</gene>
<dbReference type="Proteomes" id="UP000078287">
    <property type="component" value="Unassembled WGS sequence"/>
</dbReference>
<proteinExistence type="predicted"/>
<sequence>MSTQQIADLVARVGYGAGQHTPDTLITFMRERKEYAQLRMIALEVYVRAVPPAQWRAEVWSELLRDFDASVRKFTLRMVREYQASIAEDELLYVLNGSPQDVVLYAVKLAGDLVRAQRIAPACLAIPNVANHGYWLIRLRAIEALIVPDPTYNWPDTMRLLPAFAGSKYWKSRKLIVEYISERCRRGCLTGADYDSALGLLEQWATDGRSSDEHGKRARAALALLRGYDDLPNSSRQTS</sequence>
<name>A0A178MNS1_9CHLR</name>
<dbReference type="RefSeq" id="WP_066782506.1">
    <property type="nucleotide sequence ID" value="NZ_LWQS01000011.1"/>
</dbReference>
<accession>A0A178MNS1</accession>
<reference evidence="1 2" key="1">
    <citation type="submission" date="2016-04" db="EMBL/GenBank/DDBJ databases">
        <title>Chloroflexus islandicus sp. nov., a thermophilic filamentous anoxygenic phototrophic bacterium from geyser Strokkur (Iceland).</title>
        <authorList>
            <person name="Gaisin V.A."/>
            <person name="Kalashnikov A.M."/>
            <person name="Sukhacheva M.V."/>
            <person name="Grouzdev D.S."/>
            <person name="Ivanov T.M."/>
            <person name="Kuznetsov B."/>
            <person name="Gorlenko V.M."/>
        </authorList>
    </citation>
    <scope>NUCLEOTIDE SEQUENCE [LARGE SCALE GENOMIC DNA]</scope>
    <source>
        <strain evidence="2">isl-2</strain>
    </source>
</reference>
<evidence type="ECO:0000313" key="1">
    <source>
        <dbReference type="EMBL" id="OAN49745.1"/>
    </source>
</evidence>
<organism evidence="1 2">
    <name type="scientific">Chloroflexus islandicus</name>
    <dbReference type="NCBI Taxonomy" id="1707952"/>
    <lineage>
        <taxon>Bacteria</taxon>
        <taxon>Bacillati</taxon>
        <taxon>Chloroflexota</taxon>
        <taxon>Chloroflexia</taxon>
        <taxon>Chloroflexales</taxon>
        <taxon>Chloroflexineae</taxon>
        <taxon>Chloroflexaceae</taxon>
        <taxon>Chloroflexus</taxon>
    </lineage>
</organism>
<comment type="caution">
    <text evidence="1">The sequence shown here is derived from an EMBL/GenBank/DDBJ whole genome shotgun (WGS) entry which is preliminary data.</text>
</comment>
<protein>
    <recommendedName>
        <fullName evidence="3">DNA alkylation repair protein</fullName>
    </recommendedName>
</protein>
<evidence type="ECO:0000313" key="2">
    <source>
        <dbReference type="Proteomes" id="UP000078287"/>
    </source>
</evidence>